<dbReference type="SUPFAM" id="SSF109604">
    <property type="entry name" value="HD-domain/PDEase-like"/>
    <property type="match status" value="1"/>
</dbReference>
<name>A0ABR8TT41_9PSED</name>
<dbReference type="Gene3D" id="1.10.3210.10">
    <property type="entry name" value="Hypothetical protein af1432"/>
    <property type="match status" value="1"/>
</dbReference>
<organism evidence="2 3">
    <name type="scientific">Serpens gallinarum</name>
    <dbReference type="NCBI Taxonomy" id="2763075"/>
    <lineage>
        <taxon>Bacteria</taxon>
        <taxon>Pseudomonadati</taxon>
        <taxon>Pseudomonadota</taxon>
        <taxon>Gammaproteobacteria</taxon>
        <taxon>Pseudomonadales</taxon>
        <taxon>Pseudomonadaceae</taxon>
        <taxon>Pseudomonas</taxon>
    </lineage>
</organism>
<keyword evidence="3" id="KW-1185">Reference proteome</keyword>
<reference evidence="2 3" key="1">
    <citation type="submission" date="2020-08" db="EMBL/GenBank/DDBJ databases">
        <title>A Genomic Blueprint of the Chicken Gut Microbiome.</title>
        <authorList>
            <person name="Gilroy R."/>
            <person name="Ravi A."/>
            <person name="Getino M."/>
            <person name="Pursley I."/>
            <person name="Horton D.L."/>
            <person name="Alikhan N.-F."/>
            <person name="Baker D."/>
            <person name="Gharbi K."/>
            <person name="Hall N."/>
            <person name="Watson M."/>
            <person name="Adriaenssens E.M."/>
            <person name="Foster-Nyarko E."/>
            <person name="Jarju S."/>
            <person name="Secka A."/>
            <person name="Antonio M."/>
            <person name="Oren A."/>
            <person name="Chaudhuri R."/>
            <person name="La Ragione R.M."/>
            <person name="Hildebrand F."/>
            <person name="Pallen M.J."/>
        </authorList>
    </citation>
    <scope>NUCLEOTIDE SEQUENCE [LARGE SCALE GENOMIC DNA]</scope>
    <source>
        <strain evidence="2 3">Sa2CUA2</strain>
    </source>
</reference>
<evidence type="ECO:0000313" key="2">
    <source>
        <dbReference type="EMBL" id="MBD7978658.1"/>
    </source>
</evidence>
<evidence type="ECO:0000313" key="3">
    <source>
        <dbReference type="Proteomes" id="UP000611945"/>
    </source>
</evidence>
<proteinExistence type="predicted"/>
<dbReference type="RefSeq" id="WP_251837445.1">
    <property type="nucleotide sequence ID" value="NZ_JACSQG010000011.1"/>
</dbReference>
<evidence type="ECO:0000259" key="1">
    <source>
        <dbReference type="PROSITE" id="PS51833"/>
    </source>
</evidence>
<accession>A0ABR8TT41</accession>
<comment type="caution">
    <text evidence="2">The sequence shown here is derived from an EMBL/GenBank/DDBJ whole genome shotgun (WGS) entry which is preliminary data.</text>
</comment>
<dbReference type="InterPro" id="IPR013976">
    <property type="entry name" value="HDOD"/>
</dbReference>
<dbReference type="Pfam" id="PF08668">
    <property type="entry name" value="HDOD"/>
    <property type="match status" value="1"/>
</dbReference>
<dbReference type="Proteomes" id="UP000611945">
    <property type="component" value="Unassembled WGS sequence"/>
</dbReference>
<feature type="domain" description="HDOD" evidence="1">
    <location>
        <begin position="27"/>
        <end position="219"/>
    </location>
</feature>
<dbReference type="PROSITE" id="PS51833">
    <property type="entry name" value="HDOD"/>
    <property type="match status" value="1"/>
</dbReference>
<gene>
    <name evidence="2" type="ORF">H9642_15850</name>
</gene>
<dbReference type="EMBL" id="JACSQG010000011">
    <property type="protein sequence ID" value="MBD7978658.1"/>
    <property type="molecule type" value="Genomic_DNA"/>
</dbReference>
<sequence length="513" mass="57275">MATRLSAPALPPQSLDAWIEHLDSVVLPITRETRRDLLQALHRPTSSLREIAQAMLSSPALALAVLRDANRRRSSSLAEPADNLETALARLGLRRAEALLGELPVMGNEQTPLPLRQLYVISQHARQQAGGLFVPALPHLSLEVQWNTLLFFAPFWTLSMAHPDLILRWAARVFGERRPARQMELELFGVPLVTLGLALVRHWRLSPWIAQGYQALDDERASLIQALRLARRRGPQPQQAQNIAPPLRHWLSRPANSVLFSNALALAAHQAWDDRHSLRWQRLSGLFLQHPLEHVQQHSHRQAVISARQLSQASSLQSLWHPAQALVWPPGCRRSPPAEPAAQLSSFFQREDWQRQCAQLLQQPSPFANLPQLVSGAAAALFACGLRRSALLVTDRQGQLIAQHQSGLTANGPRLKLDPGRSALLSKLIEQPRLLHISADNFGEYAAQLPPLLTHHFPNRHLLLGTLGLHGRGVILLIADQHGVPFSATHLRLVEKTTRCIERALLTFSQRAR</sequence>
<protein>
    <submittedName>
        <fullName evidence="2">HDOD domain-containing protein</fullName>
    </submittedName>
</protein>